<feature type="signal peptide" evidence="1">
    <location>
        <begin position="1"/>
        <end position="21"/>
    </location>
</feature>
<dbReference type="OrthoDB" id="9829869at2"/>
<name>H6L140_SAPGL</name>
<sequence length="145" mass="16530">MLRYCTAFCLLSLLFSCQTTPTDSPLDQQQSLELEELRSSAAEEKTKRKINWAKIDLEQLPNISEQSKVLQEGLKVSLETEETNESLVCSILDQNGSLQQQFFPPIQAGKNQKLDLDFSQFQAGEYYVVILGEATYRRFSVAKLR</sequence>
<dbReference type="STRING" id="984262.SGRA_3349"/>
<dbReference type="AlphaFoldDB" id="H6L140"/>
<protein>
    <recommendedName>
        <fullName evidence="4">Lipoprotein</fullName>
    </recommendedName>
</protein>
<evidence type="ECO:0008006" key="4">
    <source>
        <dbReference type="Google" id="ProtNLM"/>
    </source>
</evidence>
<feature type="chain" id="PRO_5003604719" description="Lipoprotein" evidence="1">
    <location>
        <begin position="22"/>
        <end position="145"/>
    </location>
</feature>
<dbReference type="PROSITE" id="PS51257">
    <property type="entry name" value="PROKAR_LIPOPROTEIN"/>
    <property type="match status" value="1"/>
</dbReference>
<proteinExistence type="predicted"/>
<evidence type="ECO:0000313" key="2">
    <source>
        <dbReference type="EMBL" id="AFC26076.1"/>
    </source>
</evidence>
<keyword evidence="1" id="KW-0732">Signal</keyword>
<evidence type="ECO:0000256" key="1">
    <source>
        <dbReference type="SAM" id="SignalP"/>
    </source>
</evidence>
<reference evidence="2 3" key="1">
    <citation type="journal article" date="2012" name="Stand. Genomic Sci.">
        <title>Complete genome sequencing and analysis of Saprospira grandis str. Lewin, a predatory marine bacterium.</title>
        <authorList>
            <person name="Saw J.H."/>
            <person name="Yuryev A."/>
            <person name="Kanbe M."/>
            <person name="Hou S."/>
            <person name="Young A.G."/>
            <person name="Aizawa S."/>
            <person name="Alam M."/>
        </authorList>
    </citation>
    <scope>NUCLEOTIDE SEQUENCE [LARGE SCALE GENOMIC DNA]</scope>
    <source>
        <strain evidence="2 3">Lewin</strain>
    </source>
</reference>
<dbReference type="EMBL" id="CP002831">
    <property type="protein sequence ID" value="AFC26076.1"/>
    <property type="molecule type" value="Genomic_DNA"/>
</dbReference>
<dbReference type="RefSeq" id="WP_015693671.1">
    <property type="nucleotide sequence ID" value="NC_016940.1"/>
</dbReference>
<gene>
    <name evidence="2" type="ordered locus">SGRA_3349</name>
</gene>
<keyword evidence="3" id="KW-1185">Reference proteome</keyword>
<dbReference type="HOGENOM" id="CLU_1785548_0_0_10"/>
<accession>H6L140</accession>
<dbReference type="KEGG" id="sgn:SGRA_3349"/>
<evidence type="ECO:0000313" key="3">
    <source>
        <dbReference type="Proteomes" id="UP000007519"/>
    </source>
</evidence>
<organism evidence="2 3">
    <name type="scientific">Saprospira grandis (strain Lewin)</name>
    <dbReference type="NCBI Taxonomy" id="984262"/>
    <lineage>
        <taxon>Bacteria</taxon>
        <taxon>Pseudomonadati</taxon>
        <taxon>Bacteroidota</taxon>
        <taxon>Saprospiria</taxon>
        <taxon>Saprospirales</taxon>
        <taxon>Saprospiraceae</taxon>
        <taxon>Saprospira</taxon>
    </lineage>
</organism>
<dbReference type="Proteomes" id="UP000007519">
    <property type="component" value="Chromosome"/>
</dbReference>